<reference evidence="1" key="1">
    <citation type="submission" date="2015-06" db="UniProtKB">
        <authorList>
            <consortium name="EnsemblPlants"/>
        </authorList>
    </citation>
    <scope>IDENTIFICATION</scope>
</reference>
<dbReference type="AlphaFoldDB" id="R7W4Z8"/>
<organism evidence="1">
    <name type="scientific">Aegilops tauschii</name>
    <name type="common">Tausch's goatgrass</name>
    <name type="synonym">Aegilops squarrosa</name>
    <dbReference type="NCBI Taxonomy" id="37682"/>
    <lineage>
        <taxon>Eukaryota</taxon>
        <taxon>Viridiplantae</taxon>
        <taxon>Streptophyta</taxon>
        <taxon>Embryophyta</taxon>
        <taxon>Tracheophyta</taxon>
        <taxon>Spermatophyta</taxon>
        <taxon>Magnoliopsida</taxon>
        <taxon>Liliopsida</taxon>
        <taxon>Poales</taxon>
        <taxon>Poaceae</taxon>
        <taxon>BOP clade</taxon>
        <taxon>Pooideae</taxon>
        <taxon>Triticodae</taxon>
        <taxon>Triticeae</taxon>
        <taxon>Triticinae</taxon>
        <taxon>Aegilops</taxon>
    </lineage>
</organism>
<evidence type="ECO:0000313" key="1">
    <source>
        <dbReference type="EnsemblPlants" id="EMT15772"/>
    </source>
</evidence>
<proteinExistence type="predicted"/>
<protein>
    <submittedName>
        <fullName evidence="1">Uncharacterized protein</fullName>
    </submittedName>
</protein>
<dbReference type="EnsemblPlants" id="EMT15772">
    <property type="protein sequence ID" value="EMT15772"/>
    <property type="gene ID" value="F775_25193"/>
</dbReference>
<name>R7W4Z8_AEGTA</name>
<sequence>MDYDEKVERGIARSTSFSSQGPILFQYRVVKENADDAYSTSCRPPNSKFSPKSLMTVCGTDLDGVPHHFGPTPMFPSPPTARWSKTSRRQFLFLEIFSKVEDVPTKQHMPVPSFIGGGRKRIHPLPYADLSLPYPVRKDGFQAEDAGVLATFDFRLECLNILTILGFLWAFAPLA</sequence>
<accession>R7W4Z8</accession>